<dbReference type="PROSITE" id="PS51456">
    <property type="entry name" value="MYOSIN_MOTOR"/>
    <property type="match status" value="1"/>
</dbReference>
<dbReference type="InterPro" id="IPR000048">
    <property type="entry name" value="IQ_motif_EF-hand-BS"/>
</dbReference>
<dbReference type="GO" id="GO:0000146">
    <property type="term" value="F:microfilament motor activity"/>
    <property type="evidence" value="ECO:0007669"/>
    <property type="project" value="TreeGrafter"/>
</dbReference>
<sequence length="1161" mass="128250">MPDGLSHRPSTWSRLHDSHRNRGAIREEPASASRAALPADVGRPALPGRLISRAARTRPSRPGPEPVSQPHSQNTLSQLQPLTPTPARAGHVRPVPSACPAPGEEPAGSRPLGQSGGRPSGLAGAARSAAQAVGPVSVTPSPGPKRFVTPKGQGGRFALERRGTEGVFLSFFQSAGPGKGQLARVYGHSSGSGAQGGESLREDLREFLSGEAPLHQLDDLTKVNPVTLETVLRCLQARYAVDMFYTNAGCTLVALNPFKPVPQLYSPALMREYHAAPQPQKLKPHIFTVGEQTYRNVKSLIEPVNQSVIVSGESGAGKTWTSRCLMKFFAVVAAAPTSWESHRITERIEQRILNSNPVMEAFGNACTLRNNNSSRFGKFIQLQLNRAQQMTGAAVQTYLLEKTRVACQASSERNFHIFYQICKGASMDERLQWHLPEGAAFSWLPNPERTLEEDCFEVTREAMLHLGIDTPTQNNIFQVLAGLLHLGNIRFADSEDEAQPCQLMGDAKCSIRTSALLLQLPEDPLLETLRIRTIRAGRQQVFRKPCSRAECDTRRDCVAKLVYARLFDWLVSVINSSICADPDSWTTFIGLLDVYGFESFPNNSLEQLCINYANEKLQQHFVAHYLRAQQEEYAVEGLEWSFVNYQDNQPCLDLIEGSPISISSLINEECRLNRPSSAAQLQTRIESALAGSPCLGHNKLSREPSFIVVHYAGPVQYHTAGLVEKNKDPVPPELTRLLQQSQDPLLKVLFPADPKEKAQEEPSGQSRAPVFTVVSKFKASLEQLLQVLHSTTPHYIRCIKPNSQGQAHTFLQDEVLSQLEACGLVETIHISAAGFPVRIPHRNFVERYELLRRFLARTFPGPHSPPPAEGRSEGSPCTEAATLQPLLQDILHTLPALTQAAATLGDPSEASAAPVHCGRTKVFMTDFTLELLEHGRAQVLEQCARRIQGSWRRHWYRKQGRRKRAAVLIQAAIRSWLARKHVRRLHAAATVIKRAWRRWRIGMAFLASKELDGVEENHLSQVPLPTGSLLLPQTQTSLLAAVIRLWPLGLVLANAAVGVRGFQRKLVVWACLQLPPGSPSSYTVQTAQGQAGVTSIRALPQGSIKFHCKKSPLPYADICPEPSPYSVTGFNQILLERHSLGHRRLIHTMPPHYSHNDSKLL</sequence>
<dbReference type="STRING" id="9708.A0A2U3VRK3"/>
<dbReference type="SUPFAM" id="SSF52540">
    <property type="entry name" value="P-loop containing nucleoside triphosphate hydrolases"/>
    <property type="match status" value="1"/>
</dbReference>
<dbReference type="GeneID" id="101375545"/>
<evidence type="ECO:0000256" key="10">
    <source>
        <dbReference type="SAM" id="MobiDB-lite"/>
    </source>
</evidence>
<keyword evidence="6 9" id="KW-0009">Actin-binding</keyword>
<keyword evidence="5 9" id="KW-0505">Motor protein</keyword>
<dbReference type="Gene3D" id="1.20.58.530">
    <property type="match status" value="1"/>
</dbReference>
<dbReference type="SMART" id="SM00015">
    <property type="entry name" value="IQ"/>
    <property type="match status" value="3"/>
</dbReference>
<name>A0A2U3VRK3_ODORO</name>
<dbReference type="GO" id="GO:0016020">
    <property type="term" value="C:membrane"/>
    <property type="evidence" value="ECO:0007669"/>
    <property type="project" value="TreeGrafter"/>
</dbReference>
<evidence type="ECO:0000256" key="1">
    <source>
        <dbReference type="ARBA" id="ARBA00022737"/>
    </source>
</evidence>
<dbReference type="Gene3D" id="3.40.850.10">
    <property type="entry name" value="Kinesin motor domain"/>
    <property type="match status" value="1"/>
</dbReference>
<accession>A0A2U3VRK3</accession>
<feature type="region of interest" description="Actin-binding" evidence="9">
    <location>
        <begin position="781"/>
        <end position="803"/>
    </location>
</feature>
<dbReference type="OrthoDB" id="6108017at2759"/>
<dbReference type="PRINTS" id="PR00193">
    <property type="entry name" value="MYOSINHEAVY"/>
</dbReference>
<proteinExistence type="inferred from homology"/>
<feature type="domain" description="Myosin motor" evidence="11">
    <location>
        <begin position="215"/>
        <end position="937"/>
    </location>
</feature>
<dbReference type="KEGG" id="oro:101375545"/>
<dbReference type="Gene3D" id="1.20.5.4820">
    <property type="match status" value="1"/>
</dbReference>
<dbReference type="GO" id="GO:0005737">
    <property type="term" value="C:cytoplasm"/>
    <property type="evidence" value="ECO:0007669"/>
    <property type="project" value="TreeGrafter"/>
</dbReference>
<gene>
    <name evidence="13" type="primary">MYO19</name>
</gene>
<reference evidence="13" key="1">
    <citation type="submission" date="2025-08" db="UniProtKB">
        <authorList>
            <consortium name="RefSeq"/>
        </authorList>
    </citation>
    <scope>IDENTIFICATION</scope>
</reference>
<dbReference type="FunFam" id="1.20.58.530:FF:000013">
    <property type="entry name" value="Unconventional myosin-XIX"/>
    <property type="match status" value="1"/>
</dbReference>
<evidence type="ECO:0000256" key="5">
    <source>
        <dbReference type="ARBA" id="ARBA00023175"/>
    </source>
</evidence>
<dbReference type="FunFam" id="1.10.10.820:FF:000014">
    <property type="entry name" value="unconventional myosin-XIX isoform X1"/>
    <property type="match status" value="1"/>
</dbReference>
<dbReference type="GO" id="GO:0051015">
    <property type="term" value="F:actin filament binding"/>
    <property type="evidence" value="ECO:0007669"/>
    <property type="project" value="TreeGrafter"/>
</dbReference>
<dbReference type="InParanoid" id="A0A2U3VRK3"/>
<evidence type="ECO:0000256" key="3">
    <source>
        <dbReference type="ARBA" id="ARBA00022840"/>
    </source>
</evidence>
<evidence type="ECO:0000313" key="12">
    <source>
        <dbReference type="Proteomes" id="UP000245340"/>
    </source>
</evidence>
<comment type="function">
    <text evidence="7">Actin-based motor molecule with ATPase activity that localizes to the mitochondrion outer membrane. Motor protein that moves towards the plus-end of actin filaments. Required for mitochondrial inheritance during mitosis. May be involved in mitochondrial transport or positioning.</text>
</comment>
<dbReference type="GO" id="GO:0016459">
    <property type="term" value="C:myosin complex"/>
    <property type="evidence" value="ECO:0007669"/>
    <property type="project" value="UniProtKB-KW"/>
</dbReference>
<dbReference type="InterPro" id="IPR036961">
    <property type="entry name" value="Kinesin_motor_dom_sf"/>
</dbReference>
<evidence type="ECO:0000256" key="4">
    <source>
        <dbReference type="ARBA" id="ARBA00023123"/>
    </source>
</evidence>
<dbReference type="PANTHER" id="PTHR13140:SF289">
    <property type="entry name" value="UNCONVENTIONAL MYOSIN-XIX"/>
    <property type="match status" value="1"/>
</dbReference>
<dbReference type="Proteomes" id="UP000245340">
    <property type="component" value="Unplaced"/>
</dbReference>
<dbReference type="CTD" id="80179"/>
<comment type="similarity">
    <text evidence="9">Belongs to the TRAFAC class myosin-kinesin ATPase superfamily. Myosin family.</text>
</comment>
<evidence type="ECO:0000313" key="13">
    <source>
        <dbReference type="RefSeq" id="XP_004397762.1"/>
    </source>
</evidence>
<keyword evidence="4 9" id="KW-0518">Myosin</keyword>
<dbReference type="Gene3D" id="1.20.5.190">
    <property type="match status" value="1"/>
</dbReference>
<dbReference type="InterPro" id="IPR001609">
    <property type="entry name" value="Myosin_head_motor_dom-like"/>
</dbReference>
<dbReference type="PROSITE" id="PS50096">
    <property type="entry name" value="IQ"/>
    <property type="match status" value="1"/>
</dbReference>
<dbReference type="Pfam" id="PF00063">
    <property type="entry name" value="Myosin_head"/>
    <property type="match status" value="1"/>
</dbReference>
<evidence type="ECO:0000259" key="11">
    <source>
        <dbReference type="PROSITE" id="PS51456"/>
    </source>
</evidence>
<keyword evidence="2 9" id="KW-0547">Nucleotide-binding</keyword>
<dbReference type="RefSeq" id="XP_004397762.1">
    <property type="nucleotide sequence ID" value="XM_004397705.1"/>
</dbReference>
<feature type="binding site" evidence="9">
    <location>
        <begin position="312"/>
        <end position="319"/>
    </location>
    <ligand>
        <name>ATP</name>
        <dbReference type="ChEBI" id="CHEBI:30616"/>
    </ligand>
</feature>
<dbReference type="AlphaFoldDB" id="A0A2U3VRK3"/>
<evidence type="ECO:0000256" key="9">
    <source>
        <dbReference type="PROSITE-ProRule" id="PRU00782"/>
    </source>
</evidence>
<dbReference type="GO" id="GO:0007015">
    <property type="term" value="P:actin filament organization"/>
    <property type="evidence" value="ECO:0007669"/>
    <property type="project" value="TreeGrafter"/>
</dbReference>
<dbReference type="InterPro" id="IPR027417">
    <property type="entry name" value="P-loop_NTPase"/>
</dbReference>
<feature type="compositionally biased region" description="Polar residues" evidence="10">
    <location>
        <begin position="69"/>
        <end position="82"/>
    </location>
</feature>
<dbReference type="Pfam" id="PF00612">
    <property type="entry name" value="IQ"/>
    <property type="match status" value="1"/>
</dbReference>
<keyword evidence="3 9" id="KW-0067">ATP-binding</keyword>
<organism evidence="12 13">
    <name type="scientific">Odobenus rosmarus divergens</name>
    <name type="common">Pacific walrus</name>
    <dbReference type="NCBI Taxonomy" id="9708"/>
    <lineage>
        <taxon>Eukaryota</taxon>
        <taxon>Metazoa</taxon>
        <taxon>Chordata</taxon>
        <taxon>Craniata</taxon>
        <taxon>Vertebrata</taxon>
        <taxon>Euteleostomi</taxon>
        <taxon>Mammalia</taxon>
        <taxon>Eutheria</taxon>
        <taxon>Laurasiatheria</taxon>
        <taxon>Carnivora</taxon>
        <taxon>Caniformia</taxon>
        <taxon>Pinnipedia</taxon>
        <taxon>Odobenidae</taxon>
        <taxon>Odobenus</taxon>
    </lineage>
</organism>
<evidence type="ECO:0000256" key="8">
    <source>
        <dbReference type="ARBA" id="ARBA00073674"/>
    </source>
</evidence>
<feature type="region of interest" description="Disordered" evidence="10">
    <location>
        <begin position="1"/>
        <end position="153"/>
    </location>
</feature>
<dbReference type="Gene3D" id="1.20.120.720">
    <property type="entry name" value="Myosin VI head, motor domain, U50 subdomain"/>
    <property type="match status" value="1"/>
</dbReference>
<dbReference type="InterPro" id="IPR036035">
    <property type="entry name" value="MYSc_Myo19"/>
</dbReference>
<evidence type="ECO:0000256" key="2">
    <source>
        <dbReference type="ARBA" id="ARBA00022741"/>
    </source>
</evidence>
<protein>
    <recommendedName>
        <fullName evidence="8">Unconventional myosin-XIX</fullName>
    </recommendedName>
</protein>
<dbReference type="GO" id="GO:0005524">
    <property type="term" value="F:ATP binding"/>
    <property type="evidence" value="ECO:0007669"/>
    <property type="project" value="UniProtKB-UniRule"/>
</dbReference>
<evidence type="ECO:0000256" key="7">
    <source>
        <dbReference type="ARBA" id="ARBA00054433"/>
    </source>
</evidence>
<dbReference type="SMART" id="SM00242">
    <property type="entry name" value="MYSc"/>
    <property type="match status" value="1"/>
</dbReference>
<keyword evidence="1" id="KW-0677">Repeat</keyword>
<dbReference type="PANTHER" id="PTHR13140">
    <property type="entry name" value="MYOSIN"/>
    <property type="match status" value="1"/>
</dbReference>
<feature type="compositionally biased region" description="Low complexity" evidence="10">
    <location>
        <begin position="120"/>
        <end position="140"/>
    </location>
</feature>
<dbReference type="Gene3D" id="1.10.10.820">
    <property type="match status" value="1"/>
</dbReference>
<feature type="compositionally biased region" description="Basic and acidic residues" evidence="10">
    <location>
        <begin position="14"/>
        <end position="29"/>
    </location>
</feature>
<dbReference type="CDD" id="cd14880">
    <property type="entry name" value="MYSc_Myo19"/>
    <property type="match status" value="1"/>
</dbReference>
<evidence type="ECO:0000256" key="6">
    <source>
        <dbReference type="ARBA" id="ARBA00023203"/>
    </source>
</evidence>
<keyword evidence="12" id="KW-1185">Reference proteome</keyword>